<sequence length="75" mass="8497">MTPKKILGWGAVALIVLFISSGDTFKFLPKPAREASKTSRQFVVGLWPKWLKPKDTNEEREKEIQKLDQPGQGTK</sequence>
<organism evidence="2 3">
    <name type="scientific">Planktothrix agardhii CCAP 1459/11A</name>
    <dbReference type="NCBI Taxonomy" id="282420"/>
    <lineage>
        <taxon>Bacteria</taxon>
        <taxon>Bacillati</taxon>
        <taxon>Cyanobacteriota</taxon>
        <taxon>Cyanophyceae</taxon>
        <taxon>Oscillatoriophycideae</taxon>
        <taxon>Oscillatoriales</taxon>
        <taxon>Microcoleaceae</taxon>
        <taxon>Planktothrix</taxon>
    </lineage>
</organism>
<evidence type="ECO:0008006" key="4">
    <source>
        <dbReference type="Google" id="ProtNLM"/>
    </source>
</evidence>
<feature type="compositionally biased region" description="Basic and acidic residues" evidence="1">
    <location>
        <begin position="54"/>
        <end position="66"/>
    </location>
</feature>
<evidence type="ECO:0000313" key="3">
    <source>
        <dbReference type="Proteomes" id="UP000299794"/>
    </source>
</evidence>
<dbReference type="Proteomes" id="UP000299794">
    <property type="component" value="Unassembled WGS sequence"/>
</dbReference>
<dbReference type="AlphaFoldDB" id="A0A4P5ZB42"/>
<feature type="region of interest" description="Disordered" evidence="1">
    <location>
        <begin position="54"/>
        <end position="75"/>
    </location>
</feature>
<name>A0A4P5ZB42_PLAAG</name>
<gene>
    <name evidence="2" type="ORF">PA905_10330</name>
</gene>
<dbReference type="EMBL" id="BJCD01000032">
    <property type="protein sequence ID" value="GDZ93198.1"/>
    <property type="molecule type" value="Genomic_DNA"/>
</dbReference>
<dbReference type="RefSeq" id="WP_026785589.1">
    <property type="nucleotide sequence ID" value="NZ_BJCD01000032.1"/>
</dbReference>
<evidence type="ECO:0000256" key="1">
    <source>
        <dbReference type="SAM" id="MobiDB-lite"/>
    </source>
</evidence>
<comment type="caution">
    <text evidence="2">The sequence shown here is derived from an EMBL/GenBank/DDBJ whole genome shotgun (WGS) entry which is preliminary data.</text>
</comment>
<evidence type="ECO:0000313" key="2">
    <source>
        <dbReference type="EMBL" id="GDZ93198.1"/>
    </source>
</evidence>
<protein>
    <recommendedName>
        <fullName evidence="4">Ketol-acid reductoisomerase</fullName>
    </recommendedName>
</protein>
<reference evidence="3" key="1">
    <citation type="submission" date="2019-02" db="EMBL/GenBank/DDBJ databases">
        <title>Draft genome sequence of Planktothrix agardhii NIES-905.</title>
        <authorList>
            <person name="Yamaguchi H."/>
            <person name="Suzuki S."/>
            <person name="Kawachi M."/>
        </authorList>
    </citation>
    <scope>NUCLEOTIDE SEQUENCE [LARGE SCALE GENOMIC DNA]</scope>
    <source>
        <strain evidence="3">CCAP 1459/11A</strain>
    </source>
</reference>
<proteinExistence type="predicted"/>
<accession>A0A4P5ZB42</accession>